<keyword evidence="7 14" id="KW-1133">Transmembrane helix</keyword>
<keyword evidence="3 14" id="KW-0444">Lipid biosynthesis</keyword>
<dbReference type="RefSeq" id="XP_040678573.1">
    <property type="nucleotide sequence ID" value="XM_040823320.1"/>
</dbReference>
<keyword evidence="8 14" id="KW-0560">Oxidoreductase</keyword>
<evidence type="ECO:0000256" key="11">
    <source>
        <dbReference type="ARBA" id="ARBA00023136"/>
    </source>
</evidence>
<gene>
    <name evidence="15" type="ORF">MAM_04522</name>
</gene>
<evidence type="ECO:0000256" key="2">
    <source>
        <dbReference type="ARBA" id="ARBA00005402"/>
    </source>
</evidence>
<dbReference type="STRING" id="1081103.A0A0B2WVM7"/>
<evidence type="ECO:0000256" key="13">
    <source>
        <dbReference type="ARBA" id="ARBA00023221"/>
    </source>
</evidence>
<comment type="subcellular location">
    <subcellularLocation>
        <location evidence="1">Membrane</location>
        <topology evidence="1">Multi-pass membrane protein</topology>
    </subcellularLocation>
</comment>
<dbReference type="InterPro" id="IPR001171">
    <property type="entry name" value="ERG24_DHCR-like"/>
</dbReference>
<protein>
    <recommendedName>
        <fullName evidence="14">Delta(24(24(1)))-sterol reductase</fullName>
        <ecNumber evidence="14">1.3.1.71</ecNumber>
    </recommendedName>
    <alternativeName>
        <fullName evidence="14">C-24(28) sterol reductase</fullName>
    </alternativeName>
    <alternativeName>
        <fullName evidence="14">Sterol Delta(24(28))-reductase</fullName>
    </alternativeName>
</protein>
<dbReference type="GO" id="GO:0000246">
    <property type="term" value="F:Delta24(24-1) sterol reductase activity"/>
    <property type="evidence" value="ECO:0007669"/>
    <property type="project" value="UniProtKB-EC"/>
</dbReference>
<evidence type="ECO:0000256" key="1">
    <source>
        <dbReference type="ARBA" id="ARBA00004141"/>
    </source>
</evidence>
<feature type="transmembrane region" description="Helical" evidence="14">
    <location>
        <begin position="28"/>
        <end position="52"/>
    </location>
</feature>
<evidence type="ECO:0000313" key="16">
    <source>
        <dbReference type="Proteomes" id="UP000030816"/>
    </source>
</evidence>
<evidence type="ECO:0000256" key="9">
    <source>
        <dbReference type="ARBA" id="ARBA00023011"/>
    </source>
</evidence>
<dbReference type="GO" id="GO:0006696">
    <property type="term" value="P:ergosterol biosynthetic process"/>
    <property type="evidence" value="ECO:0007669"/>
    <property type="project" value="TreeGrafter"/>
</dbReference>
<organism evidence="15 16">
    <name type="scientific">Metarhizium album (strain ARSEF 1941)</name>
    <dbReference type="NCBI Taxonomy" id="1081103"/>
    <lineage>
        <taxon>Eukaryota</taxon>
        <taxon>Fungi</taxon>
        <taxon>Dikarya</taxon>
        <taxon>Ascomycota</taxon>
        <taxon>Pezizomycotina</taxon>
        <taxon>Sordariomycetes</taxon>
        <taxon>Hypocreomycetidae</taxon>
        <taxon>Hypocreales</taxon>
        <taxon>Clavicipitaceae</taxon>
        <taxon>Metarhizium</taxon>
    </lineage>
</organism>
<evidence type="ECO:0000256" key="3">
    <source>
        <dbReference type="ARBA" id="ARBA00022516"/>
    </source>
</evidence>
<evidence type="ECO:0000256" key="5">
    <source>
        <dbReference type="ARBA" id="ARBA00022857"/>
    </source>
</evidence>
<evidence type="ECO:0000256" key="14">
    <source>
        <dbReference type="RuleBase" id="RU369120"/>
    </source>
</evidence>
<dbReference type="GeneID" id="63738977"/>
<dbReference type="EMBL" id="AZHE01000010">
    <property type="protein sequence ID" value="KHN97507.1"/>
    <property type="molecule type" value="Genomic_DNA"/>
</dbReference>
<keyword evidence="5" id="KW-0521">NADP</keyword>
<dbReference type="PANTHER" id="PTHR21257:SF31">
    <property type="entry name" value="DELTA(24(24(1)))-STEROL REDUCTASE ERG4"/>
    <property type="match status" value="1"/>
</dbReference>
<comment type="caution">
    <text evidence="15">The sequence shown here is derived from an EMBL/GenBank/DDBJ whole genome shotgun (WGS) entry which is preliminary data.</text>
</comment>
<keyword evidence="4 14" id="KW-0812">Transmembrane</keyword>
<evidence type="ECO:0000256" key="12">
    <source>
        <dbReference type="ARBA" id="ARBA00023166"/>
    </source>
</evidence>
<evidence type="ECO:0000256" key="6">
    <source>
        <dbReference type="ARBA" id="ARBA00022955"/>
    </source>
</evidence>
<dbReference type="EC" id="1.3.1.71" evidence="14"/>
<sequence>MAHYLYVNACAKGEESITSNWDMYFEKLGLMLTFWNMAGIPFSYCHCAIYFAHHHPSEYRWSRYALFALVVVYLSMYWMWDTSNSQKNPFRQMERQGKLTKRNTFPQLPWQIVENWRPRPASASWSPFPWFYSVFFMIMIIHRAMRDIERCRRKYGHAWRQHEKGVPYLFIPYVV</sequence>
<comment type="catalytic activity">
    <reaction evidence="14">
        <text>ergosterol + NADP(+) = ergosta-5,7,22,24(28)-tetraen-3beta-ol + NADPH + H(+)</text>
        <dbReference type="Rhea" id="RHEA:18501"/>
        <dbReference type="ChEBI" id="CHEBI:15378"/>
        <dbReference type="ChEBI" id="CHEBI:16933"/>
        <dbReference type="ChEBI" id="CHEBI:18249"/>
        <dbReference type="ChEBI" id="CHEBI:57783"/>
        <dbReference type="ChEBI" id="CHEBI:58349"/>
        <dbReference type="EC" id="1.3.1.71"/>
    </reaction>
</comment>
<keyword evidence="9 14" id="KW-0756">Sterol biosynthesis</keyword>
<proteinExistence type="inferred from homology"/>
<evidence type="ECO:0000256" key="4">
    <source>
        <dbReference type="ARBA" id="ARBA00022692"/>
    </source>
</evidence>
<dbReference type="PANTHER" id="PTHR21257">
    <property type="entry name" value="DELTA(14)-STEROL REDUCTASE"/>
    <property type="match status" value="1"/>
</dbReference>
<comment type="pathway">
    <text evidence="14">Steroid metabolism; ergosterol biosynthesis.</text>
</comment>
<accession>A0A0B2WVM7</accession>
<keyword evidence="11 14" id="KW-0472">Membrane</keyword>
<keyword evidence="13 14" id="KW-0753">Steroid metabolism</keyword>
<dbReference type="GO" id="GO:0005789">
    <property type="term" value="C:endoplasmic reticulum membrane"/>
    <property type="evidence" value="ECO:0007669"/>
    <property type="project" value="TreeGrafter"/>
</dbReference>
<feature type="transmembrane region" description="Helical" evidence="14">
    <location>
        <begin position="64"/>
        <end position="80"/>
    </location>
</feature>
<evidence type="ECO:0000256" key="7">
    <source>
        <dbReference type="ARBA" id="ARBA00022989"/>
    </source>
</evidence>
<keyword evidence="10 14" id="KW-0443">Lipid metabolism</keyword>
<keyword evidence="12 14" id="KW-1207">Sterol metabolism</keyword>
<dbReference type="Proteomes" id="UP000030816">
    <property type="component" value="Unassembled WGS sequence"/>
</dbReference>
<comment type="caution">
    <text evidence="14">Lacks conserved residue(s) required for the propagation of feature annotation.</text>
</comment>
<dbReference type="HOGENOM" id="CLU_1532949_0_0_1"/>
<dbReference type="Pfam" id="PF01222">
    <property type="entry name" value="ERG4_ERG24"/>
    <property type="match status" value="2"/>
</dbReference>
<evidence type="ECO:0000256" key="8">
    <source>
        <dbReference type="ARBA" id="ARBA00023002"/>
    </source>
</evidence>
<dbReference type="OrthoDB" id="5326588at2759"/>
<evidence type="ECO:0000256" key="10">
    <source>
        <dbReference type="ARBA" id="ARBA00023098"/>
    </source>
</evidence>
<reference evidence="15 16" key="1">
    <citation type="journal article" date="2014" name="Proc. Natl. Acad. Sci. U.S.A.">
        <title>Trajectory and genomic determinants of fungal-pathogen speciation and host adaptation.</title>
        <authorList>
            <person name="Hu X."/>
            <person name="Xiao G."/>
            <person name="Zheng P."/>
            <person name="Shang Y."/>
            <person name="Su Y."/>
            <person name="Zhang X."/>
            <person name="Liu X."/>
            <person name="Zhan S."/>
            <person name="St Leger R.J."/>
            <person name="Wang C."/>
        </authorList>
    </citation>
    <scope>NUCLEOTIDE SEQUENCE [LARGE SCALE GENOMIC DNA]</scope>
    <source>
        <strain evidence="15 16">ARSEF 1941</strain>
    </source>
</reference>
<keyword evidence="16" id="KW-1185">Reference proteome</keyword>
<evidence type="ECO:0000313" key="15">
    <source>
        <dbReference type="EMBL" id="KHN97507.1"/>
    </source>
</evidence>
<feature type="transmembrane region" description="Helical" evidence="14">
    <location>
        <begin position="128"/>
        <end position="145"/>
    </location>
</feature>
<comment type="similarity">
    <text evidence="2 14">Belongs to the ERG4/ERG24 family.</text>
</comment>
<name>A0A0B2WVM7_METAS</name>
<dbReference type="AlphaFoldDB" id="A0A0B2WVM7"/>
<keyword evidence="6 14" id="KW-0752">Steroid biosynthesis</keyword>